<comment type="caution">
    <text evidence="2">The sequence shown here is derived from an EMBL/GenBank/DDBJ whole genome shotgun (WGS) entry which is preliminary data.</text>
</comment>
<dbReference type="SUPFAM" id="SSF46955">
    <property type="entry name" value="Putative DNA-binding domain"/>
    <property type="match status" value="1"/>
</dbReference>
<dbReference type="RefSeq" id="WP_006338117.1">
    <property type="nucleotide sequence ID" value="NZ_BAHC01000207.1"/>
</dbReference>
<proteinExistence type="predicted"/>
<dbReference type="InterPro" id="IPR010093">
    <property type="entry name" value="SinI_DNA-bd"/>
</dbReference>
<dbReference type="GO" id="GO:0003677">
    <property type="term" value="F:DNA binding"/>
    <property type="evidence" value="ECO:0007669"/>
    <property type="project" value="InterPro"/>
</dbReference>
<gene>
    <name evidence="2" type="ORF">GORHZ_207_00020</name>
</gene>
<evidence type="ECO:0000313" key="3">
    <source>
        <dbReference type="Proteomes" id="UP000008363"/>
    </source>
</evidence>
<dbReference type="EMBL" id="BAHC01000207">
    <property type="protein sequence ID" value="GAB93153.1"/>
    <property type="molecule type" value="Genomic_DNA"/>
</dbReference>
<dbReference type="InterPro" id="IPR041657">
    <property type="entry name" value="HTH_17"/>
</dbReference>
<organism evidence="2 3">
    <name type="scientific">Gordonia rhizosphera NBRC 16068</name>
    <dbReference type="NCBI Taxonomy" id="1108045"/>
    <lineage>
        <taxon>Bacteria</taxon>
        <taxon>Bacillati</taxon>
        <taxon>Actinomycetota</taxon>
        <taxon>Actinomycetes</taxon>
        <taxon>Mycobacteriales</taxon>
        <taxon>Gordoniaceae</taxon>
        <taxon>Gordonia</taxon>
    </lineage>
</organism>
<protein>
    <recommendedName>
        <fullName evidence="1">Helix-turn-helix domain-containing protein</fullName>
    </recommendedName>
</protein>
<dbReference type="OrthoDB" id="9806039at2"/>
<accession>K6VAB8</accession>
<feature type="domain" description="Helix-turn-helix" evidence="1">
    <location>
        <begin position="6"/>
        <end position="55"/>
    </location>
</feature>
<evidence type="ECO:0000259" key="1">
    <source>
        <dbReference type="Pfam" id="PF12728"/>
    </source>
</evidence>
<name>K6VAB8_9ACTN</name>
<dbReference type="AlphaFoldDB" id="K6VAB8"/>
<dbReference type="InterPro" id="IPR009061">
    <property type="entry name" value="DNA-bd_dom_put_sf"/>
</dbReference>
<evidence type="ECO:0000313" key="2">
    <source>
        <dbReference type="EMBL" id="GAB93153.1"/>
    </source>
</evidence>
<dbReference type="Pfam" id="PF12728">
    <property type="entry name" value="HTH_17"/>
    <property type="match status" value="1"/>
</dbReference>
<sequence length="60" mass="6813">MTNNRLYTIEQAAEMLTVSRPTIYNMIRDNQLAATYVRSQMRVSQASIDAFIEQNTTLGA</sequence>
<dbReference type="STRING" id="1108045.GORHZ_207_00020"/>
<keyword evidence="3" id="KW-1185">Reference proteome</keyword>
<reference evidence="2 3" key="1">
    <citation type="submission" date="2012-08" db="EMBL/GenBank/DDBJ databases">
        <title>Whole genome shotgun sequence of Gordonia rhizosphera NBRC 16068.</title>
        <authorList>
            <person name="Takarada H."/>
            <person name="Isaki S."/>
            <person name="Hosoyama A."/>
            <person name="Tsuchikane K."/>
            <person name="Katsumata H."/>
            <person name="Baba S."/>
            <person name="Ohji S."/>
            <person name="Yamazaki S."/>
            <person name="Fujita N."/>
        </authorList>
    </citation>
    <scope>NUCLEOTIDE SEQUENCE [LARGE SCALE GENOMIC DNA]</scope>
    <source>
        <strain evidence="2 3">NBRC 16068</strain>
    </source>
</reference>
<dbReference type="NCBIfam" id="TIGR01764">
    <property type="entry name" value="excise"/>
    <property type="match status" value="1"/>
</dbReference>
<dbReference type="Proteomes" id="UP000008363">
    <property type="component" value="Unassembled WGS sequence"/>
</dbReference>